<dbReference type="AlphaFoldDB" id="A0A919J4L0"/>
<keyword evidence="3" id="KW-1185">Reference proteome</keyword>
<dbReference type="Proteomes" id="UP000598174">
    <property type="component" value="Unassembled WGS sequence"/>
</dbReference>
<accession>A0A919J4L0</accession>
<feature type="domain" description="Carrier" evidence="1">
    <location>
        <begin position="2"/>
        <end position="80"/>
    </location>
</feature>
<protein>
    <recommendedName>
        <fullName evidence="1">Carrier domain-containing protein</fullName>
    </recommendedName>
</protein>
<evidence type="ECO:0000259" key="1">
    <source>
        <dbReference type="PROSITE" id="PS50075"/>
    </source>
</evidence>
<sequence length="86" mass="9758">MSSWDSAFEELLRQFLPLLPERNPVTADLDLVAAGLDSLGLVELLIQIEETYEIRLADELVAQETFATPDRLWSVVSQLRLGYLPR</sequence>
<dbReference type="InterPro" id="IPR036736">
    <property type="entry name" value="ACP-like_sf"/>
</dbReference>
<reference evidence="2" key="1">
    <citation type="submission" date="2021-01" db="EMBL/GenBank/DDBJ databases">
        <title>Whole genome shotgun sequence of Actinoplanes ferrugineus NBRC 15555.</title>
        <authorList>
            <person name="Komaki H."/>
            <person name="Tamura T."/>
        </authorList>
    </citation>
    <scope>NUCLEOTIDE SEQUENCE</scope>
    <source>
        <strain evidence="2">NBRC 15555</strain>
    </source>
</reference>
<evidence type="ECO:0000313" key="3">
    <source>
        <dbReference type="Proteomes" id="UP000598174"/>
    </source>
</evidence>
<name>A0A919J4L0_9ACTN</name>
<dbReference type="EMBL" id="BOMM01000047">
    <property type="protein sequence ID" value="GIE13252.1"/>
    <property type="molecule type" value="Genomic_DNA"/>
</dbReference>
<dbReference type="InterPro" id="IPR009081">
    <property type="entry name" value="PP-bd_ACP"/>
</dbReference>
<dbReference type="Pfam" id="PF00550">
    <property type="entry name" value="PP-binding"/>
    <property type="match status" value="1"/>
</dbReference>
<evidence type="ECO:0000313" key="2">
    <source>
        <dbReference type="EMBL" id="GIE13252.1"/>
    </source>
</evidence>
<organism evidence="2 3">
    <name type="scientific">Paractinoplanes ferrugineus</name>
    <dbReference type="NCBI Taxonomy" id="113564"/>
    <lineage>
        <taxon>Bacteria</taxon>
        <taxon>Bacillati</taxon>
        <taxon>Actinomycetota</taxon>
        <taxon>Actinomycetes</taxon>
        <taxon>Micromonosporales</taxon>
        <taxon>Micromonosporaceae</taxon>
        <taxon>Paractinoplanes</taxon>
    </lineage>
</organism>
<dbReference type="SUPFAM" id="SSF47336">
    <property type="entry name" value="ACP-like"/>
    <property type="match status" value="1"/>
</dbReference>
<proteinExistence type="predicted"/>
<gene>
    <name evidence="2" type="ORF">Afe05nite_50920</name>
</gene>
<dbReference type="RefSeq" id="WP_203819696.1">
    <property type="nucleotide sequence ID" value="NZ_BAAABP010000052.1"/>
</dbReference>
<dbReference type="PROSITE" id="PS50075">
    <property type="entry name" value="CARRIER"/>
    <property type="match status" value="1"/>
</dbReference>
<comment type="caution">
    <text evidence="2">The sequence shown here is derived from an EMBL/GenBank/DDBJ whole genome shotgun (WGS) entry which is preliminary data.</text>
</comment>
<dbReference type="Gene3D" id="1.10.1200.10">
    <property type="entry name" value="ACP-like"/>
    <property type="match status" value="1"/>
</dbReference>